<keyword evidence="2" id="KW-1185">Reference proteome</keyword>
<evidence type="ECO:0000313" key="2">
    <source>
        <dbReference type="Proteomes" id="UP001595715"/>
    </source>
</evidence>
<reference evidence="2" key="1">
    <citation type="journal article" date="2019" name="Int. J. Syst. Evol. Microbiol.">
        <title>The Global Catalogue of Microorganisms (GCM) 10K type strain sequencing project: providing services to taxonomists for standard genome sequencing and annotation.</title>
        <authorList>
            <consortium name="The Broad Institute Genomics Platform"/>
            <consortium name="The Broad Institute Genome Sequencing Center for Infectious Disease"/>
            <person name="Wu L."/>
            <person name="Ma J."/>
        </authorList>
    </citation>
    <scope>NUCLEOTIDE SEQUENCE [LARGE SCALE GENOMIC DNA]</scope>
    <source>
        <strain evidence="2">IBRC-M 10987</strain>
    </source>
</reference>
<accession>A0ABV8K6N5</accession>
<evidence type="ECO:0000313" key="1">
    <source>
        <dbReference type="EMBL" id="MFC4101670.1"/>
    </source>
</evidence>
<name>A0ABV8K6N5_9BACL</name>
<organism evidence="1 2">
    <name type="scientific">Paenibacillus xanthanilyticus</name>
    <dbReference type="NCBI Taxonomy" id="1783531"/>
    <lineage>
        <taxon>Bacteria</taxon>
        <taxon>Bacillati</taxon>
        <taxon>Bacillota</taxon>
        <taxon>Bacilli</taxon>
        <taxon>Bacillales</taxon>
        <taxon>Paenibacillaceae</taxon>
        <taxon>Paenibacillus</taxon>
    </lineage>
</organism>
<dbReference type="Proteomes" id="UP001595715">
    <property type="component" value="Unassembled WGS sequence"/>
</dbReference>
<dbReference type="RefSeq" id="WP_377720652.1">
    <property type="nucleotide sequence ID" value="NZ_JBHSAM010000028.1"/>
</dbReference>
<protein>
    <submittedName>
        <fullName evidence="1">Uncharacterized protein</fullName>
    </submittedName>
</protein>
<sequence length="97" mass="11166">MQEWGTHPEGPQVPHPGAPEYRQELDLHLRWWRAILNRQASEGAAQATFTAEFGPPGYMHTLPFTNEPVADLWEVNRWMAEQVSELAKEITIKRISD</sequence>
<gene>
    <name evidence="1" type="ORF">ACFOZ8_18655</name>
</gene>
<comment type="caution">
    <text evidence="1">The sequence shown here is derived from an EMBL/GenBank/DDBJ whole genome shotgun (WGS) entry which is preliminary data.</text>
</comment>
<dbReference type="EMBL" id="JBHSAM010000028">
    <property type="protein sequence ID" value="MFC4101670.1"/>
    <property type="molecule type" value="Genomic_DNA"/>
</dbReference>
<proteinExistence type="predicted"/>